<dbReference type="Pfam" id="PF05699">
    <property type="entry name" value="Dimer_Tnp_hAT"/>
    <property type="match status" value="1"/>
</dbReference>
<dbReference type="InterPro" id="IPR008906">
    <property type="entry name" value="HATC_C_dom"/>
</dbReference>
<name>A0AAV3PPN1_LITER</name>
<dbReference type="InterPro" id="IPR012337">
    <property type="entry name" value="RNaseH-like_sf"/>
</dbReference>
<comment type="caution">
    <text evidence="2">The sequence shown here is derived from an EMBL/GenBank/DDBJ whole genome shotgun (WGS) entry which is preliminary data.</text>
</comment>
<dbReference type="PANTHER" id="PTHR23272">
    <property type="entry name" value="BED FINGER-RELATED"/>
    <property type="match status" value="1"/>
</dbReference>
<sequence>MYLDTVNVYDNFKSDLDYYIDESIFQVPPNIKFDVLQWWMVNEPKYLILSKLAKDVLSIPVTTVASESTFSAGRRSIDPKRASMEVSIVEMLLVESIG</sequence>
<dbReference type="EMBL" id="BAABME010001929">
    <property type="protein sequence ID" value="GAA0152163.1"/>
    <property type="molecule type" value="Genomic_DNA"/>
</dbReference>
<dbReference type="AlphaFoldDB" id="A0AAV3PPN1"/>
<evidence type="ECO:0000313" key="3">
    <source>
        <dbReference type="Proteomes" id="UP001454036"/>
    </source>
</evidence>
<gene>
    <name evidence="2" type="ORF">LIER_10712</name>
</gene>
<accession>A0AAV3PPN1</accession>
<organism evidence="2 3">
    <name type="scientific">Lithospermum erythrorhizon</name>
    <name type="common">Purple gromwell</name>
    <name type="synonym">Lithospermum officinale var. erythrorhizon</name>
    <dbReference type="NCBI Taxonomy" id="34254"/>
    <lineage>
        <taxon>Eukaryota</taxon>
        <taxon>Viridiplantae</taxon>
        <taxon>Streptophyta</taxon>
        <taxon>Embryophyta</taxon>
        <taxon>Tracheophyta</taxon>
        <taxon>Spermatophyta</taxon>
        <taxon>Magnoliopsida</taxon>
        <taxon>eudicotyledons</taxon>
        <taxon>Gunneridae</taxon>
        <taxon>Pentapetalae</taxon>
        <taxon>asterids</taxon>
        <taxon>lamiids</taxon>
        <taxon>Boraginales</taxon>
        <taxon>Boraginaceae</taxon>
        <taxon>Boraginoideae</taxon>
        <taxon>Lithospermeae</taxon>
        <taxon>Lithospermum</taxon>
    </lineage>
</organism>
<proteinExistence type="predicted"/>
<dbReference type="GO" id="GO:0046983">
    <property type="term" value="F:protein dimerization activity"/>
    <property type="evidence" value="ECO:0007669"/>
    <property type="project" value="InterPro"/>
</dbReference>
<keyword evidence="3" id="KW-1185">Reference proteome</keyword>
<evidence type="ECO:0000313" key="2">
    <source>
        <dbReference type="EMBL" id="GAA0152163.1"/>
    </source>
</evidence>
<evidence type="ECO:0000259" key="1">
    <source>
        <dbReference type="Pfam" id="PF05699"/>
    </source>
</evidence>
<protein>
    <recommendedName>
        <fullName evidence="1">HAT C-terminal dimerisation domain-containing protein</fullName>
    </recommendedName>
</protein>
<dbReference type="SUPFAM" id="SSF53098">
    <property type="entry name" value="Ribonuclease H-like"/>
    <property type="match status" value="1"/>
</dbReference>
<dbReference type="Proteomes" id="UP001454036">
    <property type="component" value="Unassembled WGS sequence"/>
</dbReference>
<dbReference type="PANTHER" id="PTHR23272:SF183">
    <property type="entry name" value="ZINC FINGER BED DOMAIN-CONTAINING PROTEIN RICESLEEPER 1-LIKE"/>
    <property type="match status" value="1"/>
</dbReference>
<reference evidence="2 3" key="1">
    <citation type="submission" date="2024-01" db="EMBL/GenBank/DDBJ databases">
        <title>The complete chloroplast genome sequence of Lithospermum erythrorhizon: insights into the phylogenetic relationship among Boraginaceae species and the maternal lineages of purple gromwells.</title>
        <authorList>
            <person name="Okada T."/>
            <person name="Watanabe K."/>
        </authorList>
    </citation>
    <scope>NUCLEOTIDE SEQUENCE [LARGE SCALE GENOMIC DNA]</scope>
</reference>
<feature type="domain" description="HAT C-terminal dimerisation" evidence="1">
    <location>
        <begin position="15"/>
        <end position="93"/>
    </location>
</feature>